<dbReference type="EMBL" id="BIFH01000048">
    <property type="protein sequence ID" value="GCE01341.1"/>
    <property type="molecule type" value="Genomic_DNA"/>
</dbReference>
<evidence type="ECO:0000313" key="3">
    <source>
        <dbReference type="Proteomes" id="UP000286931"/>
    </source>
</evidence>
<name>A0A401Z3C4_9ACTN</name>
<keyword evidence="1" id="KW-1133">Transmembrane helix</keyword>
<feature type="transmembrane region" description="Helical" evidence="1">
    <location>
        <begin position="60"/>
        <end position="81"/>
    </location>
</feature>
<accession>A0A401Z3C4</accession>
<evidence type="ECO:0000313" key="2">
    <source>
        <dbReference type="EMBL" id="GCE01341.1"/>
    </source>
</evidence>
<keyword evidence="1" id="KW-0472">Membrane</keyword>
<reference evidence="2 3" key="1">
    <citation type="submission" date="2018-12" db="EMBL/GenBank/DDBJ databases">
        <title>Draft genome sequence of Embleya hyalina NBRC 13850T.</title>
        <authorList>
            <person name="Komaki H."/>
            <person name="Hosoyama A."/>
            <person name="Kimura A."/>
            <person name="Ichikawa N."/>
            <person name="Tamura T."/>
        </authorList>
    </citation>
    <scope>NUCLEOTIDE SEQUENCE [LARGE SCALE GENOMIC DNA]</scope>
    <source>
        <strain evidence="2 3">NBRC 13850</strain>
    </source>
</reference>
<sequence>MSHVPWVPSWGGALLGVASLGLTPGALAFALVAFPFGVLAALVLPSLLVLAPGSVWRRKWLFRGFFVGMGASTGAALWLLLATSGVVTEENRLLGPYLVLWSTCFAALVAPIVGWHPRPSDADPVRCPT</sequence>
<evidence type="ECO:0000256" key="1">
    <source>
        <dbReference type="SAM" id="Phobius"/>
    </source>
</evidence>
<keyword evidence="3" id="KW-1185">Reference proteome</keyword>
<dbReference type="Proteomes" id="UP000286931">
    <property type="component" value="Unassembled WGS sequence"/>
</dbReference>
<dbReference type="AlphaFoldDB" id="A0A401Z3C4"/>
<comment type="caution">
    <text evidence="2">The sequence shown here is derived from an EMBL/GenBank/DDBJ whole genome shotgun (WGS) entry which is preliminary data.</text>
</comment>
<keyword evidence="1" id="KW-0812">Transmembrane</keyword>
<gene>
    <name evidence="2" type="ORF">EHYA_09107</name>
</gene>
<proteinExistence type="predicted"/>
<feature type="transmembrane region" description="Helical" evidence="1">
    <location>
        <begin position="93"/>
        <end position="113"/>
    </location>
</feature>
<feature type="transmembrane region" description="Helical" evidence="1">
    <location>
        <begin position="26"/>
        <end position="48"/>
    </location>
</feature>
<organism evidence="2 3">
    <name type="scientific">Embleya hyalina</name>
    <dbReference type="NCBI Taxonomy" id="516124"/>
    <lineage>
        <taxon>Bacteria</taxon>
        <taxon>Bacillati</taxon>
        <taxon>Actinomycetota</taxon>
        <taxon>Actinomycetes</taxon>
        <taxon>Kitasatosporales</taxon>
        <taxon>Streptomycetaceae</taxon>
        <taxon>Embleya</taxon>
    </lineage>
</organism>
<protein>
    <submittedName>
        <fullName evidence="2">Uncharacterized protein</fullName>
    </submittedName>
</protein>